<comment type="caution">
    <text evidence="3">The sequence shown here is derived from an EMBL/GenBank/DDBJ whole genome shotgun (WGS) entry which is preliminary data.</text>
</comment>
<feature type="transmembrane region" description="Helical" evidence="1">
    <location>
        <begin position="31"/>
        <end position="52"/>
    </location>
</feature>
<gene>
    <name evidence="3" type="ORF">O4J56_10855</name>
</gene>
<organism evidence="3 4">
    <name type="scientific">Nocardiopsis endophytica</name>
    <dbReference type="NCBI Taxonomy" id="3018445"/>
    <lineage>
        <taxon>Bacteria</taxon>
        <taxon>Bacillati</taxon>
        <taxon>Actinomycetota</taxon>
        <taxon>Actinomycetes</taxon>
        <taxon>Streptosporangiales</taxon>
        <taxon>Nocardiopsidaceae</taxon>
        <taxon>Nocardiopsis</taxon>
    </lineage>
</organism>
<evidence type="ECO:0000313" key="4">
    <source>
        <dbReference type="Proteomes" id="UP001527866"/>
    </source>
</evidence>
<evidence type="ECO:0000256" key="1">
    <source>
        <dbReference type="SAM" id="Phobius"/>
    </source>
</evidence>
<dbReference type="RefSeq" id="WP_270685598.1">
    <property type="nucleotide sequence ID" value="NZ_JAQFWQ010000024.1"/>
</dbReference>
<name>A0ABT4U2F6_9ACTN</name>
<reference evidence="3 4" key="1">
    <citation type="submission" date="2023-01" db="EMBL/GenBank/DDBJ databases">
        <title>Draft genome sequence of Nocardiopsis sp. RSe5-2 isolated from halophytes.</title>
        <authorList>
            <person name="Duangmal K."/>
            <person name="Chantavorakit T."/>
        </authorList>
    </citation>
    <scope>NUCLEOTIDE SEQUENCE [LARGE SCALE GENOMIC DNA]</scope>
    <source>
        <strain evidence="3 4">RSe5-2</strain>
    </source>
</reference>
<sequence length="131" mass="13882">MAMALFRSRPPFIAGSGRRGDRGSQFLEAGIYFPLLLVVVALVMELFAAFMAMERLGNAARHGARVASEQGVAAGTEAARGSLPGWLDHAEVTSGSQDGTRYVEATAEAPFLVPAGDFGIEISRRVDMPAL</sequence>
<dbReference type="InterPro" id="IPR012495">
    <property type="entry name" value="TadE-like_dom"/>
</dbReference>
<dbReference type="EMBL" id="JAQFWQ010000024">
    <property type="protein sequence ID" value="MDA2811136.1"/>
    <property type="molecule type" value="Genomic_DNA"/>
</dbReference>
<dbReference type="Pfam" id="PF07811">
    <property type="entry name" value="TadE"/>
    <property type="match status" value="1"/>
</dbReference>
<proteinExistence type="predicted"/>
<dbReference type="Proteomes" id="UP001527866">
    <property type="component" value="Unassembled WGS sequence"/>
</dbReference>
<evidence type="ECO:0000259" key="2">
    <source>
        <dbReference type="Pfam" id="PF07811"/>
    </source>
</evidence>
<keyword evidence="1" id="KW-0812">Transmembrane</keyword>
<keyword evidence="1" id="KW-1133">Transmembrane helix</keyword>
<protein>
    <submittedName>
        <fullName evidence="3">TadE/TadG family type IV pilus assembly protein</fullName>
    </submittedName>
</protein>
<keyword evidence="4" id="KW-1185">Reference proteome</keyword>
<keyword evidence="1" id="KW-0472">Membrane</keyword>
<feature type="domain" description="TadE-like" evidence="2">
    <location>
        <begin position="23"/>
        <end position="65"/>
    </location>
</feature>
<accession>A0ABT4U2F6</accession>
<evidence type="ECO:0000313" key="3">
    <source>
        <dbReference type="EMBL" id="MDA2811136.1"/>
    </source>
</evidence>